<dbReference type="GO" id="GO:0004386">
    <property type="term" value="F:helicase activity"/>
    <property type="evidence" value="ECO:0007669"/>
    <property type="project" value="UniProtKB-KW"/>
</dbReference>
<dbReference type="AlphaFoldDB" id="A0ABD5UF57"/>
<proteinExistence type="predicted"/>
<evidence type="ECO:0000313" key="2">
    <source>
        <dbReference type="Proteomes" id="UP001596333"/>
    </source>
</evidence>
<organism evidence="1 2">
    <name type="scientific">Halorubrum trueperi</name>
    <dbReference type="NCBI Taxonomy" id="2004704"/>
    <lineage>
        <taxon>Archaea</taxon>
        <taxon>Methanobacteriati</taxon>
        <taxon>Methanobacteriota</taxon>
        <taxon>Stenosarchaea group</taxon>
        <taxon>Halobacteria</taxon>
        <taxon>Halobacteriales</taxon>
        <taxon>Haloferacaceae</taxon>
        <taxon>Halorubrum</taxon>
    </lineage>
</organism>
<sequence length="99" mass="10987">MPSLVERAGVVEAGQTWRCDESRADPEDVPAPHDVPLWEPHPRFDVIIDEVQDDYVEATAMTGNSHPRTPDFGADVVSTVETLTSDPRWSLRGEDGDRS</sequence>
<comment type="caution">
    <text evidence="1">The sequence shown here is derived from an EMBL/GenBank/DDBJ whole genome shotgun (WGS) entry which is preliminary data.</text>
</comment>
<dbReference type="RefSeq" id="WP_379764422.1">
    <property type="nucleotide sequence ID" value="NZ_JBHSXI010000001.1"/>
</dbReference>
<dbReference type="EMBL" id="JBHSXI010000001">
    <property type="protein sequence ID" value="MFC6887904.1"/>
    <property type="molecule type" value="Genomic_DNA"/>
</dbReference>
<evidence type="ECO:0000313" key="1">
    <source>
        <dbReference type="EMBL" id="MFC6887904.1"/>
    </source>
</evidence>
<dbReference type="Proteomes" id="UP001596333">
    <property type="component" value="Unassembled WGS sequence"/>
</dbReference>
<keyword evidence="1" id="KW-0547">Nucleotide-binding</keyword>
<gene>
    <name evidence="1" type="ORF">ACFQEY_02375</name>
</gene>
<reference evidence="1 2" key="1">
    <citation type="journal article" date="2019" name="Int. J. Syst. Evol. Microbiol.">
        <title>The Global Catalogue of Microorganisms (GCM) 10K type strain sequencing project: providing services to taxonomists for standard genome sequencing and annotation.</title>
        <authorList>
            <consortium name="The Broad Institute Genomics Platform"/>
            <consortium name="The Broad Institute Genome Sequencing Center for Infectious Disease"/>
            <person name="Wu L."/>
            <person name="Ma J."/>
        </authorList>
    </citation>
    <scope>NUCLEOTIDE SEQUENCE [LARGE SCALE GENOMIC DNA]</scope>
    <source>
        <strain evidence="1 2">Y73</strain>
    </source>
</reference>
<keyword evidence="2" id="KW-1185">Reference proteome</keyword>
<keyword evidence="1" id="KW-0347">Helicase</keyword>
<accession>A0ABD5UF57</accession>
<protein>
    <submittedName>
        <fullName evidence="1">SNF2/RAD54 family helicase</fullName>
    </submittedName>
</protein>
<name>A0ABD5UF57_9EURY</name>
<keyword evidence="1" id="KW-0067">ATP-binding</keyword>
<keyword evidence="1" id="KW-0378">Hydrolase</keyword>